<organism evidence="2 3">
    <name type="scientific">Trypanosoma cruzi Dm28c</name>
    <dbReference type="NCBI Taxonomy" id="1416333"/>
    <lineage>
        <taxon>Eukaryota</taxon>
        <taxon>Discoba</taxon>
        <taxon>Euglenozoa</taxon>
        <taxon>Kinetoplastea</taxon>
        <taxon>Metakinetoplastina</taxon>
        <taxon>Trypanosomatida</taxon>
        <taxon>Trypanosomatidae</taxon>
        <taxon>Trypanosoma</taxon>
        <taxon>Schizotrypanum</taxon>
    </lineage>
</organism>
<feature type="transmembrane region" description="Helical" evidence="1">
    <location>
        <begin position="6"/>
        <end position="28"/>
    </location>
</feature>
<accession>V5B6U7</accession>
<sequence>MFEMVKIWVFVSVCLSGFSFFFFIFSTSTPWRMKKKKKIKAAPTAGGRRSCTVGMLRLLFDISPPYLRGGGCVMWDITHTHTHTETHVPFFLFLGLCHTWCVRVSPPNIFIIIIME</sequence>
<keyword evidence="1" id="KW-0472">Membrane</keyword>
<dbReference type="EMBL" id="AYLP01000015">
    <property type="protein sequence ID" value="ESS68975.1"/>
    <property type="molecule type" value="Genomic_DNA"/>
</dbReference>
<protein>
    <submittedName>
        <fullName evidence="2">Uncharacterized protein</fullName>
    </submittedName>
</protein>
<reference evidence="2 3" key="1">
    <citation type="journal article" date="2014" name="Genome Announc.">
        <title>Trypanosoma cruzi Clone Dm28c Draft Genome Sequence.</title>
        <authorList>
            <person name="Grisard E.C."/>
            <person name="Teixeira S.M."/>
            <person name="de Almeida L.G."/>
            <person name="Stoco P.H."/>
            <person name="Gerber A.L."/>
            <person name="Talavera-Lopez C."/>
            <person name="Lima O.C."/>
            <person name="Andersson B."/>
            <person name="de Vasconcelos A.T."/>
        </authorList>
    </citation>
    <scope>NUCLEOTIDE SEQUENCE [LARGE SCALE GENOMIC DNA]</scope>
    <source>
        <strain evidence="2 3">Dm28c</strain>
    </source>
</reference>
<evidence type="ECO:0000256" key="1">
    <source>
        <dbReference type="SAM" id="Phobius"/>
    </source>
</evidence>
<gene>
    <name evidence="2" type="ORF">TCDM_02239</name>
</gene>
<comment type="caution">
    <text evidence="2">The sequence shown here is derived from an EMBL/GenBank/DDBJ whole genome shotgun (WGS) entry which is preliminary data.</text>
</comment>
<proteinExistence type="predicted"/>
<evidence type="ECO:0000313" key="2">
    <source>
        <dbReference type="EMBL" id="ESS68975.1"/>
    </source>
</evidence>
<dbReference type="VEuPathDB" id="TriTrypDB:TCDM_02239"/>
<dbReference type="AlphaFoldDB" id="V5B6U7"/>
<evidence type="ECO:0000313" key="3">
    <source>
        <dbReference type="Proteomes" id="UP000017861"/>
    </source>
</evidence>
<keyword evidence="1" id="KW-0812">Transmembrane</keyword>
<name>V5B6U7_TRYCR</name>
<dbReference type="Proteomes" id="UP000017861">
    <property type="component" value="Unassembled WGS sequence"/>
</dbReference>
<keyword evidence="1" id="KW-1133">Transmembrane helix</keyword>